<feature type="domain" description="C2H2-type" evidence="9">
    <location>
        <begin position="329"/>
        <end position="351"/>
    </location>
</feature>
<accession>A0ABP0GG86</accession>
<keyword evidence="3" id="KW-0677">Repeat</keyword>
<comment type="caution">
    <text evidence="10">The sequence shown here is derived from an EMBL/GenBank/DDBJ whole genome shotgun (WGS) entry which is preliminary data.</text>
</comment>
<feature type="region of interest" description="Disordered" evidence="8">
    <location>
        <begin position="416"/>
        <end position="472"/>
    </location>
</feature>
<evidence type="ECO:0000256" key="3">
    <source>
        <dbReference type="ARBA" id="ARBA00022737"/>
    </source>
</evidence>
<dbReference type="PANTHER" id="PTHR24394">
    <property type="entry name" value="ZINC FINGER PROTEIN"/>
    <property type="match status" value="1"/>
</dbReference>
<sequence length="566" mass="63054">MEYFQDSNVFQVLCSACYLQIPYVVEKCQDFITTHGHVTSPSSLSEVTAPLLDLQRRNYPKSATQFQPQSASASLSLLSQLSRLSEKSRARPSPGTVGKSEKTSPHRLTETDEQQECELINTPPSPGERSNGEERGNTPDLAEQISSENLKVLSLKQERPDLETSSNEEKQSPSAYSPQDGFSTKYVDEKMVNGKKLIFNSTQQNDGADHNERDPIDHQSLAEYFSSRDMKDESATALTPYPFQLDTSRPDRAGQYVTSSNSDHHIYSMSENLNKDRTLVNTTRQQPYSCVPKKEKPKKEYRCEYCGKMFGRQQHLKRHILTHTGERPYPCQYCDKRFRRSEHLKHHLANHEQAMGVEILPKQKKPRKSARANDAYSFSKLMLTNYNHAEIDRANAMENGAMNATPVILPSMFTEAEPIHSSSPPSGRIPEVEPTAPDNDMEISNSFAPSSGNNEEVLNDRQGSPSYVDDSPMTALNLCRVVHKDKCRLSPTNGSGDTDSGNGDELKSAEGGQNSPMSGSISRQDVQLNNLGNSYDQASTGPNIIGMEGSEVLTSDLKRLIAAMDE</sequence>
<dbReference type="InterPro" id="IPR013087">
    <property type="entry name" value="Znf_C2H2_type"/>
</dbReference>
<evidence type="ECO:0000256" key="4">
    <source>
        <dbReference type="ARBA" id="ARBA00022771"/>
    </source>
</evidence>
<dbReference type="Proteomes" id="UP001642483">
    <property type="component" value="Unassembled WGS sequence"/>
</dbReference>
<gene>
    <name evidence="10" type="ORF">CVLEPA_LOCUS23328</name>
</gene>
<reference evidence="10 11" key="1">
    <citation type="submission" date="2024-02" db="EMBL/GenBank/DDBJ databases">
        <authorList>
            <person name="Daric V."/>
            <person name="Darras S."/>
        </authorList>
    </citation>
    <scope>NUCLEOTIDE SEQUENCE [LARGE SCALE GENOMIC DNA]</scope>
</reference>
<feature type="compositionally biased region" description="Low complexity" evidence="8">
    <location>
        <begin position="492"/>
        <end position="503"/>
    </location>
</feature>
<feature type="domain" description="C2H2-type" evidence="9">
    <location>
        <begin position="301"/>
        <end position="328"/>
    </location>
</feature>
<dbReference type="PROSITE" id="PS50157">
    <property type="entry name" value="ZINC_FINGER_C2H2_2"/>
    <property type="match status" value="2"/>
</dbReference>
<feature type="compositionally biased region" description="Basic and acidic residues" evidence="8">
    <location>
        <begin position="156"/>
        <end position="171"/>
    </location>
</feature>
<evidence type="ECO:0000256" key="2">
    <source>
        <dbReference type="ARBA" id="ARBA00022723"/>
    </source>
</evidence>
<keyword evidence="4 7" id="KW-0863">Zinc-finger</keyword>
<feature type="compositionally biased region" description="Polar residues" evidence="8">
    <location>
        <begin position="172"/>
        <end position="182"/>
    </location>
</feature>
<keyword evidence="6" id="KW-0539">Nucleus</keyword>
<dbReference type="InterPro" id="IPR036236">
    <property type="entry name" value="Znf_C2H2_sf"/>
</dbReference>
<dbReference type="Pfam" id="PF00096">
    <property type="entry name" value="zf-C2H2"/>
    <property type="match status" value="2"/>
</dbReference>
<dbReference type="EMBL" id="CAWYQH010000119">
    <property type="protein sequence ID" value="CAK8690752.1"/>
    <property type="molecule type" value="Genomic_DNA"/>
</dbReference>
<name>A0ABP0GG86_CLALP</name>
<evidence type="ECO:0000256" key="7">
    <source>
        <dbReference type="PROSITE-ProRule" id="PRU00042"/>
    </source>
</evidence>
<feature type="compositionally biased region" description="Polar residues" evidence="8">
    <location>
        <begin position="511"/>
        <end position="521"/>
    </location>
</feature>
<evidence type="ECO:0000256" key="5">
    <source>
        <dbReference type="ARBA" id="ARBA00022833"/>
    </source>
</evidence>
<feature type="compositionally biased region" description="Polar residues" evidence="8">
    <location>
        <begin position="442"/>
        <end position="465"/>
    </location>
</feature>
<evidence type="ECO:0000313" key="11">
    <source>
        <dbReference type="Proteomes" id="UP001642483"/>
    </source>
</evidence>
<organism evidence="10 11">
    <name type="scientific">Clavelina lepadiformis</name>
    <name type="common">Light-bulb sea squirt</name>
    <name type="synonym">Ascidia lepadiformis</name>
    <dbReference type="NCBI Taxonomy" id="159417"/>
    <lineage>
        <taxon>Eukaryota</taxon>
        <taxon>Metazoa</taxon>
        <taxon>Chordata</taxon>
        <taxon>Tunicata</taxon>
        <taxon>Ascidiacea</taxon>
        <taxon>Aplousobranchia</taxon>
        <taxon>Clavelinidae</taxon>
        <taxon>Clavelina</taxon>
    </lineage>
</organism>
<feature type="compositionally biased region" description="Basic and acidic residues" evidence="8">
    <location>
        <begin position="99"/>
        <end position="110"/>
    </location>
</feature>
<evidence type="ECO:0000313" key="10">
    <source>
        <dbReference type="EMBL" id="CAK8690752.1"/>
    </source>
</evidence>
<feature type="region of interest" description="Disordered" evidence="8">
    <location>
        <begin position="82"/>
        <end position="182"/>
    </location>
</feature>
<keyword evidence="2" id="KW-0479">Metal-binding</keyword>
<dbReference type="PANTHER" id="PTHR24394:SF29">
    <property type="entry name" value="MYONEURIN"/>
    <property type="match status" value="1"/>
</dbReference>
<comment type="subcellular location">
    <subcellularLocation>
        <location evidence="1">Nucleus</location>
    </subcellularLocation>
</comment>
<keyword evidence="11" id="KW-1185">Reference proteome</keyword>
<evidence type="ECO:0000256" key="8">
    <source>
        <dbReference type="SAM" id="MobiDB-lite"/>
    </source>
</evidence>
<proteinExistence type="predicted"/>
<dbReference type="SMART" id="SM00355">
    <property type="entry name" value="ZnF_C2H2"/>
    <property type="match status" value="2"/>
</dbReference>
<evidence type="ECO:0000259" key="9">
    <source>
        <dbReference type="PROSITE" id="PS50157"/>
    </source>
</evidence>
<evidence type="ECO:0000256" key="1">
    <source>
        <dbReference type="ARBA" id="ARBA00004123"/>
    </source>
</evidence>
<feature type="region of interest" description="Disordered" evidence="8">
    <location>
        <begin position="487"/>
        <end position="521"/>
    </location>
</feature>
<dbReference type="SUPFAM" id="SSF57667">
    <property type="entry name" value="beta-beta-alpha zinc fingers"/>
    <property type="match status" value="1"/>
</dbReference>
<evidence type="ECO:0000256" key="6">
    <source>
        <dbReference type="ARBA" id="ARBA00023242"/>
    </source>
</evidence>
<keyword evidence="5" id="KW-0862">Zinc</keyword>
<dbReference type="Gene3D" id="3.30.160.60">
    <property type="entry name" value="Classic Zinc Finger"/>
    <property type="match status" value="2"/>
</dbReference>
<protein>
    <recommendedName>
        <fullName evidence="9">C2H2-type domain-containing protein</fullName>
    </recommendedName>
</protein>
<dbReference type="PROSITE" id="PS00028">
    <property type="entry name" value="ZINC_FINGER_C2H2_1"/>
    <property type="match status" value="2"/>
</dbReference>